<keyword evidence="2" id="KW-1185">Reference proteome</keyword>
<name>A0ABU5SZ30_9CYAN</name>
<dbReference type="Proteomes" id="UP001302329">
    <property type="component" value="Unassembled WGS sequence"/>
</dbReference>
<proteinExistence type="predicted"/>
<reference evidence="1 2" key="1">
    <citation type="submission" date="2023-12" db="EMBL/GenBank/DDBJ databases">
        <title>Baltic Sea Cyanobacteria.</title>
        <authorList>
            <person name="Delbaje E."/>
            <person name="Fewer D.P."/>
            <person name="Shishido T.K."/>
        </authorList>
    </citation>
    <scope>NUCLEOTIDE SEQUENCE [LARGE SCALE GENOMIC DNA]</scope>
    <source>
        <strain evidence="1 2">UHCC 0281</strain>
    </source>
</reference>
<protein>
    <recommendedName>
        <fullName evidence="3">High light inducible protein</fullName>
    </recommendedName>
</protein>
<accession>A0ABU5SZ30</accession>
<comment type="caution">
    <text evidence="1">The sequence shown here is derived from an EMBL/GenBank/DDBJ whole genome shotgun (WGS) entry which is preliminary data.</text>
</comment>
<dbReference type="RefSeq" id="WP_323357608.1">
    <property type="nucleotide sequence ID" value="NZ_JAYGHY010000058.1"/>
</dbReference>
<evidence type="ECO:0008006" key="3">
    <source>
        <dbReference type="Google" id="ProtNLM"/>
    </source>
</evidence>
<organism evidence="1 2">
    <name type="scientific">Cyanobium gracile UHCC 0281</name>
    <dbReference type="NCBI Taxonomy" id="3110309"/>
    <lineage>
        <taxon>Bacteria</taxon>
        <taxon>Bacillati</taxon>
        <taxon>Cyanobacteriota</taxon>
        <taxon>Cyanophyceae</taxon>
        <taxon>Synechococcales</taxon>
        <taxon>Prochlorococcaceae</taxon>
        <taxon>Cyanobium</taxon>
    </lineage>
</organism>
<evidence type="ECO:0000313" key="2">
    <source>
        <dbReference type="Proteomes" id="UP001302329"/>
    </source>
</evidence>
<evidence type="ECO:0000313" key="1">
    <source>
        <dbReference type="EMBL" id="MEA5443627.1"/>
    </source>
</evidence>
<sequence>MAAQGLAGQAAAEGNGEGSGLIAQTLQGIADGIDYLGLSLLSLACGLEWVITGELAGRRLQLALGILGGSLDLVFQAHGDKTKELK</sequence>
<dbReference type="EMBL" id="JAYGHY010000058">
    <property type="protein sequence ID" value="MEA5443627.1"/>
    <property type="molecule type" value="Genomic_DNA"/>
</dbReference>
<gene>
    <name evidence="1" type="ORF">VB739_13785</name>
</gene>